<comment type="caution">
    <text evidence="1">The sequence shown here is derived from an EMBL/GenBank/DDBJ whole genome shotgun (WGS) entry which is preliminary data.</text>
</comment>
<dbReference type="Proteomes" id="UP000664601">
    <property type="component" value="Unassembled WGS sequence"/>
</dbReference>
<dbReference type="EMBL" id="JAFREM010000009">
    <property type="protein sequence ID" value="MBO1305624.1"/>
    <property type="molecule type" value="Genomic_DNA"/>
</dbReference>
<accession>A0ABS3L7M4</accession>
<gene>
    <name evidence="1" type="ORF">JZO70_05605</name>
</gene>
<evidence type="ECO:0000313" key="1">
    <source>
        <dbReference type="EMBL" id="MBO1305624.1"/>
    </source>
</evidence>
<proteinExistence type="predicted"/>
<evidence type="ECO:0008006" key="3">
    <source>
        <dbReference type="Google" id="ProtNLM"/>
    </source>
</evidence>
<evidence type="ECO:0000313" key="2">
    <source>
        <dbReference type="Proteomes" id="UP000664601"/>
    </source>
</evidence>
<dbReference type="RefSeq" id="WP_207672567.1">
    <property type="nucleotide sequence ID" value="NZ_JAFREM010000009.1"/>
</dbReference>
<sequence length="134" mass="15372">MGEAFMSYHSDPLIRDYEDRGMAKWMGFYLSEHTAEMALEKKERETLWLRKPQMSELDISDTLEKAYTTRCPIEIQLSELNPDGYAYEDIVGVIEGFKTTSIFVSHPETGVQVIPGDAINHISLLDPVKWSELQ</sequence>
<organism evidence="1 2">
    <name type="scientific">Candidatus Enterococcus moelleringii</name>
    <dbReference type="NCBI Taxonomy" id="2815325"/>
    <lineage>
        <taxon>Bacteria</taxon>
        <taxon>Bacillati</taxon>
        <taxon>Bacillota</taxon>
        <taxon>Bacilli</taxon>
        <taxon>Lactobacillales</taxon>
        <taxon>Enterococcaceae</taxon>
        <taxon>Enterococcus</taxon>
    </lineage>
</organism>
<name>A0ABS3L7M4_9ENTE</name>
<keyword evidence="2" id="KW-1185">Reference proteome</keyword>
<protein>
    <recommendedName>
        <fullName evidence="3">DNA-directed RNA polymerase beta subunit</fullName>
    </recommendedName>
</protein>
<reference evidence="1 2" key="1">
    <citation type="submission" date="2021-03" db="EMBL/GenBank/DDBJ databases">
        <title>Enterococcal diversity collection.</title>
        <authorList>
            <person name="Gilmore M.S."/>
            <person name="Schwartzman J."/>
            <person name="Van Tyne D."/>
            <person name="Martin M."/>
            <person name="Earl A.M."/>
            <person name="Manson A.L."/>
            <person name="Straub T."/>
            <person name="Salamzade R."/>
            <person name="Saavedra J."/>
            <person name="Lebreton F."/>
            <person name="Prichula J."/>
            <person name="Schaufler K."/>
            <person name="Gaca A."/>
            <person name="Sgardioli B."/>
            <person name="Wagenaar J."/>
            <person name="Strong T."/>
        </authorList>
    </citation>
    <scope>NUCLEOTIDE SEQUENCE [LARGE SCALE GENOMIC DNA]</scope>
    <source>
        <strain evidence="1 2">669A</strain>
    </source>
</reference>